<dbReference type="EMBL" id="LK052938">
    <property type="protein sequence ID" value="CDR38122.1"/>
    <property type="molecule type" value="Genomic_DNA"/>
</dbReference>
<dbReference type="InterPro" id="IPR048661">
    <property type="entry name" value="CPL1-like"/>
</dbReference>
<keyword evidence="1" id="KW-0732">Signal</keyword>
<feature type="domain" description="Protein CPL1-like" evidence="2">
    <location>
        <begin position="678"/>
        <end position="737"/>
    </location>
</feature>
<proteinExistence type="predicted"/>
<dbReference type="PANTHER" id="PTHR35192">
    <property type="entry name" value="PROTEIN, PUTATIVE-RELATED"/>
    <property type="match status" value="1"/>
</dbReference>
<feature type="signal peptide" evidence="1">
    <location>
        <begin position="1"/>
        <end position="21"/>
    </location>
</feature>
<dbReference type="AlphaFoldDB" id="A0A061ATR9"/>
<dbReference type="Pfam" id="PF21671">
    <property type="entry name" value="CPL1-like"/>
    <property type="match status" value="1"/>
</dbReference>
<name>A0A061ATR9_RHOTO</name>
<protein>
    <submittedName>
        <fullName evidence="3">RHTO0S03e04016g1_1</fullName>
    </submittedName>
</protein>
<evidence type="ECO:0000256" key="1">
    <source>
        <dbReference type="SAM" id="SignalP"/>
    </source>
</evidence>
<organism evidence="3">
    <name type="scientific">Rhodotorula toruloides</name>
    <name type="common">Yeast</name>
    <name type="synonym">Rhodosporidium toruloides</name>
    <dbReference type="NCBI Taxonomy" id="5286"/>
    <lineage>
        <taxon>Eukaryota</taxon>
        <taxon>Fungi</taxon>
        <taxon>Dikarya</taxon>
        <taxon>Basidiomycota</taxon>
        <taxon>Pucciniomycotina</taxon>
        <taxon>Microbotryomycetes</taxon>
        <taxon>Sporidiobolales</taxon>
        <taxon>Sporidiobolaceae</taxon>
        <taxon>Rhodotorula</taxon>
    </lineage>
</organism>
<reference evidence="3" key="1">
    <citation type="journal article" date="2014" name="Genome Announc.">
        <title>Draft genome sequence of Rhodosporidium toruloides CECT1137, an oleaginous yeast of biotechnological interest.</title>
        <authorList>
            <person name="Morin N."/>
            <person name="Calcas X."/>
            <person name="Devillers H."/>
            <person name="Durrens P."/>
            <person name="Sherman D.J."/>
            <person name="Nicaud J.-M."/>
            <person name="Neuveglise C."/>
        </authorList>
    </citation>
    <scope>NUCLEOTIDE SEQUENCE</scope>
    <source>
        <strain evidence="3">CECT1137</strain>
    </source>
</reference>
<evidence type="ECO:0000259" key="2">
    <source>
        <dbReference type="Pfam" id="PF21671"/>
    </source>
</evidence>
<dbReference type="OrthoDB" id="439917at2759"/>
<accession>A0A061ATR9</accession>
<feature type="chain" id="PRO_5001593718" evidence="1">
    <location>
        <begin position="22"/>
        <end position="769"/>
    </location>
</feature>
<evidence type="ECO:0000313" key="3">
    <source>
        <dbReference type="EMBL" id="CDR38122.1"/>
    </source>
</evidence>
<gene>
    <name evidence="3" type="ORF">RHTO0S_03e04016g</name>
</gene>
<dbReference type="InterPro" id="IPR038955">
    <property type="entry name" value="PriA/CPL1_fungi"/>
</dbReference>
<dbReference type="PANTHER" id="PTHR35192:SF2">
    <property type="entry name" value="APPLE DOMAIN-CONTAINING PROTEIN"/>
    <property type="match status" value="1"/>
</dbReference>
<sequence>MRFSLALSAVAALTTSTLALASDVVGADQSPNPALHQHSKRATCFLGICWGTSIDTTSDVNNCGSTGNKCSTTWANGSGSQCVSSVCLPGTCNAGYALNTATRSCVNTQTDANNCGSVGKVCAVAGATGNACAAGVCYATSCQAGFGLVSGTCKNLATDSANCGALGKVCQFPGGAGTCNNGVCTFTSCASGYYLVNGVCTALNLQSDPNNCGSLGYKCSVANGVAGCSAGSCIVASCNAGYTQQTSYSLFGLLGSSTSCVAVNTASDVNNCGAVGKVCSFTNGAGTCSNGVCTYTSCNNGFYNVNNVCTALNLASDVNNCGSVGNKCSYPNGVASCSGGSCTLASCNAGYTMATSYSLFGLLGSSTSCSAVNTQSDINNCGAVGNVCAFQNGQGTCSAGQCTYSSCNSGFYLVGGKCTSLNLQSDLSNCGSVGNACSFPNGQGTCSNGQCVYTSCSTGYALSSGKCTTVNTLTDVNNCGKIGNVCPASYSNGGSASCVNGQCTTTCAAGFDFDTTYNFCRDVTSDVNNCGTCGRTCTLNGASATICSSGKCLASTCDTGYTLVNGACVVYNFQTDPKNCGSFGNVCTFTNGAGTCSAGKCLLTSCNTGYILNNGVCVLSGSQKARAKRSKVTKPKTLCPVGEQACPILGSTSYNGAVKQHFASGEDVTGVLAGSGGYECVDTKQALDSCGGCASTGEGADCTKIRGAAGVGCQEGRCVVFSCQPGFKPSLSGDKCVRTRSHGANNSTSARRHLAARHQHGHAHAHFSS</sequence>